<dbReference type="PANTHER" id="PTHR22888:SF9">
    <property type="entry name" value="CYTOCHROME C OXIDASE SUBUNIT 2"/>
    <property type="match status" value="1"/>
</dbReference>
<dbReference type="FunFam" id="2.60.40.420:FF:000001">
    <property type="entry name" value="Cytochrome c oxidase subunit 2"/>
    <property type="match status" value="1"/>
</dbReference>
<evidence type="ECO:0000256" key="2">
    <source>
        <dbReference type="ARBA" id="ARBA00007866"/>
    </source>
</evidence>
<keyword evidence="14 18" id="KW-0186">Copper</keyword>
<evidence type="ECO:0000256" key="11">
    <source>
        <dbReference type="ARBA" id="ARBA00022967"/>
    </source>
</evidence>
<dbReference type="SUPFAM" id="SSF81464">
    <property type="entry name" value="Cytochrome c oxidase subunit II-like, transmembrane region"/>
    <property type="match status" value="1"/>
</dbReference>
<dbReference type="PROSITE" id="PS50999">
    <property type="entry name" value="COX2_TM"/>
    <property type="match status" value="1"/>
</dbReference>
<reference evidence="22" key="1">
    <citation type="journal article" date="2001" name="Mol. Biol. Evol.">
        <title>Numerous gene rearrangements in the mitochondrial genome of the wallaby louse, Heterodoxus macropus (Phthiraptera).</title>
        <authorList>
            <person name="Shao R."/>
            <person name="Campbell N.J."/>
            <person name="Barker S.C."/>
        </authorList>
    </citation>
    <scope>NUCLEOTIDE SEQUENCE</scope>
    <source>
        <strain evidence="22">South Stradbroke Island</strain>
    </source>
</reference>
<dbReference type="GO" id="GO:0004129">
    <property type="term" value="F:cytochrome-c oxidase activity"/>
    <property type="evidence" value="ECO:0007669"/>
    <property type="project" value="UniProtKB-EC"/>
</dbReference>
<dbReference type="InterPro" id="IPR034210">
    <property type="entry name" value="CcO_II_C"/>
</dbReference>
<dbReference type="InterPro" id="IPR001505">
    <property type="entry name" value="Copper_CuA"/>
</dbReference>
<evidence type="ECO:0000256" key="16">
    <source>
        <dbReference type="ARBA" id="ARBA00023136"/>
    </source>
</evidence>
<feature type="transmembrane region" description="Helical" evidence="19">
    <location>
        <begin position="58"/>
        <end position="80"/>
    </location>
</feature>
<evidence type="ECO:0000256" key="10">
    <source>
        <dbReference type="ARBA" id="ARBA00022842"/>
    </source>
</evidence>
<evidence type="ECO:0000259" key="20">
    <source>
        <dbReference type="PROSITE" id="PS50857"/>
    </source>
</evidence>
<evidence type="ECO:0000313" key="22">
    <source>
        <dbReference type="EMBL" id="AAG52655.1"/>
    </source>
</evidence>
<dbReference type="Pfam" id="PF02790">
    <property type="entry name" value="COX2_TM"/>
    <property type="match status" value="1"/>
</dbReference>
<proteinExistence type="inferred from homology"/>
<keyword evidence="8 18" id="KW-0479">Metal-binding</keyword>
<evidence type="ECO:0000256" key="4">
    <source>
        <dbReference type="ARBA" id="ARBA00015946"/>
    </source>
</evidence>
<dbReference type="InterPro" id="IPR008972">
    <property type="entry name" value="Cupredoxin"/>
</dbReference>
<feature type="transmembrane region" description="Helical" evidence="19">
    <location>
        <begin position="21"/>
        <end position="46"/>
    </location>
</feature>
<geneLocation type="mitochondrion" evidence="22"/>
<accession>Q9B8G1</accession>
<dbReference type="GO" id="GO:0042773">
    <property type="term" value="P:ATP synthesis coupled electron transport"/>
    <property type="evidence" value="ECO:0007669"/>
    <property type="project" value="TreeGrafter"/>
</dbReference>
<keyword evidence="6 18" id="KW-0679">Respiratory chain</keyword>
<dbReference type="Pfam" id="PF00116">
    <property type="entry name" value="COX2"/>
    <property type="match status" value="1"/>
</dbReference>
<comment type="subcellular location">
    <subcellularLocation>
        <location evidence="1 18">Mitochondrion inner membrane</location>
        <topology evidence="1 18">Multi-pass membrane protein</topology>
    </subcellularLocation>
</comment>
<comment type="function">
    <text evidence="18">Component of the cytochrome c oxidase, the last enzyme in the mitochondrial electron transport chain which drives oxidative phosphorylation. The respiratory chain contains 3 multisubunit complexes succinate dehydrogenase (complex II, CII), ubiquinol-cytochrome c oxidoreductase (cytochrome b-c1 complex, complex III, CIII) and cytochrome c oxidase (complex IV, CIV), that cooperate to transfer electrons derived from NADH and succinate to molecular oxygen, creating an electrochemical gradient over the inner membrane that drives transmembrane transport and the ATP synthase. Cytochrome c oxidase is the component of the respiratory chain that catalyzes the reduction of oxygen to water. Electrons originating from reduced cytochrome c in the intermembrane space (IMS) are transferred via the dinuclear copper A center (CU(A)) of subunit 2 and heme A of subunit 1 to the active site in subunit 1, a binuclear center (BNC) formed by heme A3 and copper B (CU(B)). The BNC reduces molecular oxygen to 2 water molecules using 4 electrons from cytochrome c in the IMS and 4 protons from the mitochondrial matrix.</text>
</comment>
<evidence type="ECO:0000256" key="5">
    <source>
        <dbReference type="ARBA" id="ARBA00022448"/>
    </source>
</evidence>
<dbReference type="Gene3D" id="1.10.287.90">
    <property type="match status" value="1"/>
</dbReference>
<dbReference type="GO" id="GO:0005743">
    <property type="term" value="C:mitochondrial inner membrane"/>
    <property type="evidence" value="ECO:0007669"/>
    <property type="project" value="UniProtKB-SubCell"/>
</dbReference>
<dbReference type="InterPro" id="IPR036257">
    <property type="entry name" value="Cyt_c_oxidase_su2_TM_sf"/>
</dbReference>
<evidence type="ECO:0000256" key="19">
    <source>
        <dbReference type="SAM" id="Phobius"/>
    </source>
</evidence>
<evidence type="ECO:0000256" key="6">
    <source>
        <dbReference type="ARBA" id="ARBA00022660"/>
    </source>
</evidence>
<feature type="domain" description="Cytochrome oxidase subunit II transmembrane region profile" evidence="21">
    <location>
        <begin position="1"/>
        <end position="86"/>
    </location>
</feature>
<keyword evidence="11" id="KW-1278">Translocase</keyword>
<dbReference type="PRINTS" id="PR01166">
    <property type="entry name" value="CYCOXIDASEII"/>
</dbReference>
<dbReference type="PROSITE" id="PS00078">
    <property type="entry name" value="COX2"/>
    <property type="match status" value="1"/>
</dbReference>
<dbReference type="SUPFAM" id="SSF49503">
    <property type="entry name" value="Cupredoxins"/>
    <property type="match status" value="1"/>
</dbReference>
<gene>
    <name evidence="22" type="primary">cox2</name>
</gene>
<organism evidence="22">
    <name type="scientific">Heterodoxus macropus</name>
    <name type="common">wallaby louse</name>
    <dbReference type="NCBI Taxonomy" id="145266"/>
    <lineage>
        <taxon>Eukaryota</taxon>
        <taxon>Metazoa</taxon>
        <taxon>Ecdysozoa</taxon>
        <taxon>Arthropoda</taxon>
        <taxon>Hexapoda</taxon>
        <taxon>Insecta</taxon>
        <taxon>Pterygota</taxon>
        <taxon>Neoptera</taxon>
        <taxon>Paraneoptera</taxon>
        <taxon>Psocodea</taxon>
        <taxon>Troctomorpha</taxon>
        <taxon>Phthiraptera</taxon>
        <taxon>Amblycera</taxon>
        <taxon>Boopidae</taxon>
        <taxon>Heterodoxus</taxon>
    </lineage>
</organism>
<evidence type="ECO:0000256" key="9">
    <source>
        <dbReference type="ARBA" id="ARBA00022792"/>
    </source>
</evidence>
<evidence type="ECO:0000256" key="15">
    <source>
        <dbReference type="ARBA" id="ARBA00023128"/>
    </source>
</evidence>
<comment type="cofactor">
    <cofactor evidence="18">
        <name>Cu cation</name>
        <dbReference type="ChEBI" id="CHEBI:23378"/>
    </cofactor>
    <text evidence="18">Binds a copper A center.</text>
</comment>
<evidence type="ECO:0000256" key="7">
    <source>
        <dbReference type="ARBA" id="ARBA00022692"/>
    </source>
</evidence>
<evidence type="ECO:0000256" key="18">
    <source>
        <dbReference type="RuleBase" id="RU000457"/>
    </source>
</evidence>
<evidence type="ECO:0000256" key="8">
    <source>
        <dbReference type="ARBA" id="ARBA00022723"/>
    </source>
</evidence>
<dbReference type="InterPro" id="IPR002429">
    <property type="entry name" value="CcO_II-like_C"/>
</dbReference>
<protein>
    <recommendedName>
        <fullName evidence="4 18">Cytochrome c oxidase subunit 2</fullName>
    </recommendedName>
</protein>
<dbReference type="Gene3D" id="2.60.40.420">
    <property type="entry name" value="Cupredoxins - blue copper proteins"/>
    <property type="match status" value="1"/>
</dbReference>
<dbReference type="GO" id="GO:0005507">
    <property type="term" value="F:copper ion binding"/>
    <property type="evidence" value="ECO:0007669"/>
    <property type="project" value="InterPro"/>
</dbReference>
<dbReference type="AlphaFoldDB" id="Q9B8G1"/>
<name>Q9B8G1_9NEOP</name>
<keyword evidence="13 19" id="KW-1133">Transmembrane helix</keyword>
<dbReference type="InterPro" id="IPR045187">
    <property type="entry name" value="CcO_II"/>
</dbReference>
<evidence type="ECO:0000256" key="1">
    <source>
        <dbReference type="ARBA" id="ARBA00004448"/>
    </source>
</evidence>
<evidence type="ECO:0000256" key="13">
    <source>
        <dbReference type="ARBA" id="ARBA00022989"/>
    </source>
</evidence>
<comment type="subunit">
    <text evidence="3">Component of the cytochrome c oxidase (complex IV, CIV), a multisubunit enzyme composed of a catalytic core of 3 subunits and several supernumerary subunits. The complex exists as a monomer or a dimer and forms supercomplexes (SCs) in the inner mitochondrial membrane with ubiquinol-cytochrome c oxidoreductase (cytochrome b-c1 complex, complex III, CIII).</text>
</comment>
<evidence type="ECO:0000256" key="17">
    <source>
        <dbReference type="ARBA" id="ARBA00049512"/>
    </source>
</evidence>
<feature type="domain" description="Cytochrome oxidase subunit II copper A binding" evidence="20">
    <location>
        <begin position="87"/>
        <end position="218"/>
    </location>
</feature>
<evidence type="ECO:0000259" key="21">
    <source>
        <dbReference type="PROSITE" id="PS50999"/>
    </source>
</evidence>
<evidence type="ECO:0000256" key="3">
    <source>
        <dbReference type="ARBA" id="ARBA00011164"/>
    </source>
</evidence>
<dbReference type="PANTHER" id="PTHR22888">
    <property type="entry name" value="CYTOCHROME C OXIDASE, SUBUNIT II"/>
    <property type="match status" value="1"/>
</dbReference>
<sequence length="219" mass="25505">MFNLSDGCSLIMENMVAFHDFTLMILLFITTVVLMMLISIMITNLVNRFLIYNEVLEFIWTVIPSFILLIIALPSLKILYLVDELLNPEVTVKVIGNQWYWSYQYSDLFNIEFDSYMKKWEGLSDFKYLDVDNRTVLPVDTNIRMIITSSDVIHSWTIPSLGVKLDANPGRLNQLNILGNRLGLFFGQCSEICGILHSFMPICVEMVKPEWFLKWLYSF</sequence>
<dbReference type="EMBL" id="AF270939">
    <property type="protein sequence ID" value="AAG52655.1"/>
    <property type="molecule type" value="Genomic_DNA"/>
</dbReference>
<keyword evidence="5 18" id="KW-0813">Transport</keyword>
<dbReference type="InterPro" id="IPR011759">
    <property type="entry name" value="Cyt_c_oxidase_su2_TM_dom"/>
</dbReference>
<keyword evidence="7 18" id="KW-0812">Transmembrane</keyword>
<comment type="catalytic activity">
    <reaction evidence="17">
        <text>4 Fe(II)-[cytochrome c] + O2 + 8 H(+)(in) = 4 Fe(III)-[cytochrome c] + 2 H2O + 4 H(+)(out)</text>
        <dbReference type="Rhea" id="RHEA:11436"/>
        <dbReference type="Rhea" id="RHEA-COMP:10350"/>
        <dbReference type="Rhea" id="RHEA-COMP:14399"/>
        <dbReference type="ChEBI" id="CHEBI:15377"/>
        <dbReference type="ChEBI" id="CHEBI:15378"/>
        <dbReference type="ChEBI" id="CHEBI:15379"/>
        <dbReference type="ChEBI" id="CHEBI:29033"/>
        <dbReference type="ChEBI" id="CHEBI:29034"/>
        <dbReference type="EC" id="7.1.1.9"/>
    </reaction>
    <physiologicalReaction direction="left-to-right" evidence="17">
        <dbReference type="Rhea" id="RHEA:11437"/>
    </physiologicalReaction>
</comment>
<evidence type="ECO:0000256" key="12">
    <source>
        <dbReference type="ARBA" id="ARBA00022982"/>
    </source>
</evidence>
<dbReference type="PROSITE" id="PS50857">
    <property type="entry name" value="COX2_CUA"/>
    <property type="match status" value="1"/>
</dbReference>
<keyword evidence="15 18" id="KW-0496">Mitochondrion</keyword>
<dbReference type="CDD" id="cd13912">
    <property type="entry name" value="CcO_II_C"/>
    <property type="match status" value="1"/>
</dbReference>
<keyword evidence="12 18" id="KW-0249">Electron transport</keyword>
<keyword evidence="10" id="KW-0460">Magnesium</keyword>
<comment type="similarity">
    <text evidence="2 18">Belongs to the cytochrome c oxidase subunit 2 family.</text>
</comment>
<evidence type="ECO:0000256" key="14">
    <source>
        <dbReference type="ARBA" id="ARBA00023008"/>
    </source>
</evidence>
<keyword evidence="16 18" id="KW-0472">Membrane</keyword>
<keyword evidence="9 18" id="KW-0999">Mitochondrion inner membrane</keyword>